<name>A0A8T9BQG7_9HELO</name>
<comment type="caution">
    <text evidence="4">The sequence shown here is derived from an EMBL/GenBank/DDBJ whole genome shotgun (WGS) entry which is preliminary data.</text>
</comment>
<dbReference type="OrthoDB" id="10264728at2759"/>
<dbReference type="PANTHER" id="PTHR45910">
    <property type="entry name" value="N-ALPHA-ACETYLTRANSFERASE 20"/>
    <property type="match status" value="1"/>
</dbReference>
<evidence type="ECO:0000256" key="1">
    <source>
        <dbReference type="ARBA" id="ARBA00022679"/>
    </source>
</evidence>
<dbReference type="Proteomes" id="UP000469558">
    <property type="component" value="Unassembled WGS sequence"/>
</dbReference>
<reference evidence="4 5" key="1">
    <citation type="submission" date="2018-05" db="EMBL/GenBank/DDBJ databases">
        <title>Genome sequencing and assembly of the regulated plant pathogen Lachnellula willkommii and related sister species for the development of diagnostic species identification markers.</title>
        <authorList>
            <person name="Giroux E."/>
            <person name="Bilodeau G."/>
        </authorList>
    </citation>
    <scope>NUCLEOTIDE SEQUENCE [LARGE SCALE GENOMIC DNA]</scope>
    <source>
        <strain evidence="4 5">CBS 268.59</strain>
    </source>
</reference>
<dbReference type="EMBL" id="QGMK01003190">
    <property type="protein sequence ID" value="TVY53820.1"/>
    <property type="molecule type" value="Genomic_DNA"/>
</dbReference>
<dbReference type="InterPro" id="IPR051646">
    <property type="entry name" value="NatB_acetyltransferase_subunit"/>
</dbReference>
<keyword evidence="2" id="KW-0012">Acyltransferase</keyword>
<evidence type="ECO:0000259" key="3">
    <source>
        <dbReference type="PROSITE" id="PS51186"/>
    </source>
</evidence>
<dbReference type="PROSITE" id="PS51186">
    <property type="entry name" value="GNAT"/>
    <property type="match status" value="1"/>
</dbReference>
<feature type="non-terminal residue" evidence="4">
    <location>
        <position position="1"/>
    </location>
</feature>
<feature type="domain" description="N-acetyltransferase" evidence="3">
    <location>
        <begin position="2"/>
        <end position="170"/>
    </location>
</feature>
<gene>
    <name evidence="4" type="primary">naa20</name>
    <name evidence="4" type="ORF">LSUE1_G009363</name>
</gene>
<dbReference type="GO" id="GO:0031416">
    <property type="term" value="C:NatB complex"/>
    <property type="evidence" value="ECO:0007669"/>
    <property type="project" value="TreeGrafter"/>
</dbReference>
<dbReference type="InterPro" id="IPR000182">
    <property type="entry name" value="GNAT_dom"/>
</dbReference>
<sequence>MTSLRPFHAMDIFAFNPTNLDPLTETYDLNFYLSYIARWPHLFNVAEGPSKSIDAYQTVETVMAKLESSPPLSPPQHALPWHAHITALTVSPFSRRLGLARTLSSSLGRSGDAYNAYFVDLFVRKSNRIAQRLYRGMGYSVWRTVREYYSDDLSGGEGGEDAWDMRKALGRD</sequence>
<keyword evidence="1" id="KW-0808">Transferase</keyword>
<dbReference type="GO" id="GO:0004596">
    <property type="term" value="F:protein-N-terminal amino-acid acetyltransferase activity"/>
    <property type="evidence" value="ECO:0007669"/>
    <property type="project" value="TreeGrafter"/>
</dbReference>
<dbReference type="InterPro" id="IPR016181">
    <property type="entry name" value="Acyl_CoA_acyltransferase"/>
</dbReference>
<organism evidence="4 5">
    <name type="scientific">Lachnellula suecica</name>
    <dbReference type="NCBI Taxonomy" id="602035"/>
    <lineage>
        <taxon>Eukaryota</taxon>
        <taxon>Fungi</taxon>
        <taxon>Dikarya</taxon>
        <taxon>Ascomycota</taxon>
        <taxon>Pezizomycotina</taxon>
        <taxon>Leotiomycetes</taxon>
        <taxon>Helotiales</taxon>
        <taxon>Lachnaceae</taxon>
        <taxon>Lachnellula</taxon>
    </lineage>
</organism>
<protein>
    <submittedName>
        <fullName evidence="4">N-alpha-acetyltransferase</fullName>
    </submittedName>
</protein>
<dbReference type="AlphaFoldDB" id="A0A8T9BQG7"/>
<dbReference type="PANTHER" id="PTHR45910:SF1">
    <property type="entry name" value="N-ALPHA-ACETYLTRANSFERASE 20"/>
    <property type="match status" value="1"/>
</dbReference>
<dbReference type="Gene3D" id="3.40.630.30">
    <property type="match status" value="1"/>
</dbReference>
<keyword evidence="5" id="KW-1185">Reference proteome</keyword>
<evidence type="ECO:0000313" key="5">
    <source>
        <dbReference type="Proteomes" id="UP000469558"/>
    </source>
</evidence>
<dbReference type="Pfam" id="PF00583">
    <property type="entry name" value="Acetyltransf_1"/>
    <property type="match status" value="1"/>
</dbReference>
<evidence type="ECO:0000313" key="4">
    <source>
        <dbReference type="EMBL" id="TVY53820.1"/>
    </source>
</evidence>
<dbReference type="SUPFAM" id="SSF55729">
    <property type="entry name" value="Acyl-CoA N-acyltransferases (Nat)"/>
    <property type="match status" value="1"/>
</dbReference>
<proteinExistence type="predicted"/>
<accession>A0A8T9BQG7</accession>
<evidence type="ECO:0000256" key="2">
    <source>
        <dbReference type="ARBA" id="ARBA00023315"/>
    </source>
</evidence>